<dbReference type="Pfam" id="PF04542">
    <property type="entry name" value="Sigma70_r2"/>
    <property type="match status" value="1"/>
</dbReference>
<keyword evidence="7" id="KW-0812">Transmembrane</keyword>
<dbReference type="Gene3D" id="1.10.1740.10">
    <property type="match status" value="1"/>
</dbReference>
<keyword evidence="5" id="KW-0804">Transcription</keyword>
<dbReference type="GO" id="GO:0003677">
    <property type="term" value="F:DNA binding"/>
    <property type="evidence" value="ECO:0007669"/>
    <property type="project" value="UniProtKB-KW"/>
</dbReference>
<evidence type="ECO:0000256" key="1">
    <source>
        <dbReference type="ARBA" id="ARBA00010641"/>
    </source>
</evidence>
<dbReference type="Pfam" id="PF13490">
    <property type="entry name" value="zf-HC2"/>
    <property type="match status" value="1"/>
</dbReference>
<keyword evidence="11" id="KW-1185">Reference proteome</keyword>
<evidence type="ECO:0000256" key="3">
    <source>
        <dbReference type="ARBA" id="ARBA00023082"/>
    </source>
</evidence>
<dbReference type="KEGG" id="aau:AAur_0263"/>
<evidence type="ECO:0000256" key="2">
    <source>
        <dbReference type="ARBA" id="ARBA00023015"/>
    </source>
</evidence>
<dbReference type="InterPro" id="IPR013324">
    <property type="entry name" value="RNA_pol_sigma_r3/r4-like"/>
</dbReference>
<keyword evidence="7" id="KW-0472">Membrane</keyword>
<evidence type="ECO:0000313" key="10">
    <source>
        <dbReference type="EMBL" id="ABM08205.1"/>
    </source>
</evidence>
<dbReference type="GO" id="GO:0006352">
    <property type="term" value="P:DNA-templated transcription initiation"/>
    <property type="evidence" value="ECO:0007669"/>
    <property type="project" value="InterPro"/>
</dbReference>
<dbReference type="RefSeq" id="WP_011773031.1">
    <property type="nucleotide sequence ID" value="NC_008711.1"/>
</dbReference>
<evidence type="ECO:0000259" key="9">
    <source>
        <dbReference type="Pfam" id="PF13490"/>
    </source>
</evidence>
<dbReference type="SUPFAM" id="SSF88659">
    <property type="entry name" value="Sigma3 and sigma4 domains of RNA polymerase sigma factors"/>
    <property type="match status" value="1"/>
</dbReference>
<feature type="domain" description="RNA polymerase sigma-70 region 2" evidence="8">
    <location>
        <begin position="41"/>
        <end position="109"/>
    </location>
</feature>
<evidence type="ECO:0000256" key="4">
    <source>
        <dbReference type="ARBA" id="ARBA00023125"/>
    </source>
</evidence>
<reference evidence="10 11" key="1">
    <citation type="journal article" date="2006" name="PLoS Genet.">
        <title>Secrets of soil survival revealed by the genome sequence of Arthrobacter aurescens TC1.</title>
        <authorList>
            <person name="Mongodin E.F."/>
            <person name="Shapir N."/>
            <person name="Daugherty S.C."/>
            <person name="DeBoy R.T."/>
            <person name="Emerson J.B."/>
            <person name="Shvartzbeyn A."/>
            <person name="Radune D."/>
            <person name="Vamathevan J."/>
            <person name="Riggs F."/>
            <person name="Grinberg V."/>
            <person name="Khouri H."/>
            <person name="Wackett L.P."/>
            <person name="Nelson K.E."/>
            <person name="Sadowsky M.J."/>
        </authorList>
    </citation>
    <scope>NUCLEOTIDE SEQUENCE [LARGE SCALE GENOMIC DNA]</scope>
    <source>
        <strain evidence="10 11">TC1</strain>
    </source>
</reference>
<organism evidence="10 11">
    <name type="scientific">Paenarthrobacter aurescens (strain TC1)</name>
    <dbReference type="NCBI Taxonomy" id="290340"/>
    <lineage>
        <taxon>Bacteria</taxon>
        <taxon>Bacillati</taxon>
        <taxon>Actinomycetota</taxon>
        <taxon>Actinomycetes</taxon>
        <taxon>Micrococcales</taxon>
        <taxon>Micrococcaceae</taxon>
        <taxon>Paenarthrobacter</taxon>
    </lineage>
</organism>
<accession>A1R1H1</accession>
<dbReference type="OrthoDB" id="4990598at2"/>
<dbReference type="InterPro" id="IPR027383">
    <property type="entry name" value="Znf_put"/>
</dbReference>
<feature type="transmembrane region" description="Helical" evidence="7">
    <location>
        <begin position="308"/>
        <end position="327"/>
    </location>
</feature>
<protein>
    <submittedName>
        <fullName evidence="10">RNA polymerase sigma (70) factor</fullName>
    </submittedName>
</protein>
<keyword evidence="2" id="KW-0805">Transcription regulation</keyword>
<dbReference type="InterPro" id="IPR013325">
    <property type="entry name" value="RNA_pol_sigma_r2"/>
</dbReference>
<name>A1R1H1_PAEAT</name>
<dbReference type="Proteomes" id="UP000000637">
    <property type="component" value="Chromosome"/>
</dbReference>
<proteinExistence type="inferred from homology"/>
<dbReference type="InterPro" id="IPR039425">
    <property type="entry name" value="RNA_pol_sigma-70-like"/>
</dbReference>
<evidence type="ECO:0000256" key="7">
    <source>
        <dbReference type="SAM" id="Phobius"/>
    </source>
</evidence>
<feature type="compositionally biased region" description="Low complexity" evidence="6">
    <location>
        <begin position="338"/>
        <end position="361"/>
    </location>
</feature>
<dbReference type="AlphaFoldDB" id="A1R1H1"/>
<dbReference type="InterPro" id="IPR041916">
    <property type="entry name" value="Anti_sigma_zinc_sf"/>
</dbReference>
<dbReference type="Gene3D" id="1.10.10.10">
    <property type="entry name" value="Winged helix-like DNA-binding domain superfamily/Winged helix DNA-binding domain"/>
    <property type="match status" value="1"/>
</dbReference>
<feature type="region of interest" description="Disordered" evidence="6">
    <location>
        <begin position="338"/>
        <end position="385"/>
    </location>
</feature>
<evidence type="ECO:0000256" key="5">
    <source>
        <dbReference type="ARBA" id="ARBA00023163"/>
    </source>
</evidence>
<dbReference type="InterPro" id="IPR036388">
    <property type="entry name" value="WH-like_DNA-bd_sf"/>
</dbReference>
<dbReference type="HOGENOM" id="CLU_021839_3_1_11"/>
<dbReference type="NCBIfam" id="TIGR02937">
    <property type="entry name" value="sigma70-ECF"/>
    <property type="match status" value="1"/>
</dbReference>
<dbReference type="SUPFAM" id="SSF88946">
    <property type="entry name" value="Sigma2 domain of RNA polymerase sigma factors"/>
    <property type="match status" value="1"/>
</dbReference>
<dbReference type="Gene3D" id="1.10.10.1320">
    <property type="entry name" value="Anti-sigma factor, zinc-finger domain"/>
    <property type="match status" value="1"/>
</dbReference>
<dbReference type="PANTHER" id="PTHR43133">
    <property type="entry name" value="RNA POLYMERASE ECF-TYPE SIGMA FACTO"/>
    <property type="match status" value="1"/>
</dbReference>
<keyword evidence="4" id="KW-0238">DNA-binding</keyword>
<dbReference type="InterPro" id="IPR007627">
    <property type="entry name" value="RNA_pol_sigma70_r2"/>
</dbReference>
<dbReference type="PANTHER" id="PTHR43133:SF8">
    <property type="entry name" value="RNA POLYMERASE SIGMA FACTOR HI_1459-RELATED"/>
    <property type="match status" value="1"/>
</dbReference>
<evidence type="ECO:0000259" key="8">
    <source>
        <dbReference type="Pfam" id="PF04542"/>
    </source>
</evidence>
<feature type="compositionally biased region" description="Low complexity" evidence="6">
    <location>
        <begin position="369"/>
        <end position="379"/>
    </location>
</feature>
<keyword evidence="3" id="KW-0731">Sigma factor</keyword>
<dbReference type="EMBL" id="CP000474">
    <property type="protein sequence ID" value="ABM08205.1"/>
    <property type="molecule type" value="Genomic_DNA"/>
</dbReference>
<evidence type="ECO:0000313" key="11">
    <source>
        <dbReference type="Proteomes" id="UP000000637"/>
    </source>
</evidence>
<feature type="domain" description="Putative zinc-finger" evidence="9">
    <location>
        <begin position="204"/>
        <end position="237"/>
    </location>
</feature>
<sequence>MDQLTAAAASGESPASTMAARSDSQIIELVREGATDAFDVLYQRHFKVAHFVARAQSDNPSDADDVVAESFAAIFQQLTEGKGPKEFFRSYLLTVVRRTAHDRNRKARRMPTAADDAILDSAVLDSDPVLDDLESSIMARAFKSLPERWQAVLWHLDIEGLKPAAAAPLVGLTPNGVSSLALRAREGLRQAYLQQHISQTVGDCNEYASQLGKYARNALKRTSEEKVRSHLDGCARCTALLMELNDVQGGMRAILFPLLTGIAFTPGAFAALGSAATAGGLQAAAGSTAVSGQAGAVAARTASQMWKLTAAIVVGVLALAGVLVWFLQPSADTESAVASDAASPAAPAAQETSSPSATPSSTPEPNPEPAATSTPEPTAVVIPPTPLPQRSAAVVDSGAVFSTPVPASVALAAPAAQTVDGTFSVIPGSDKTERDLHVGFSLQGEGAPSTGEAVFTLPDQATFVAGRTVAPAGWTCGNAASNMRQIRCTTESMDRENLAFTLGVALPPAAETGTVNYRFGGNGIVSKTFANSFR</sequence>
<dbReference type="eggNOG" id="COG1595">
    <property type="taxonomic scope" value="Bacteria"/>
</dbReference>
<dbReference type="InterPro" id="IPR014284">
    <property type="entry name" value="RNA_pol_sigma-70_dom"/>
</dbReference>
<dbReference type="STRING" id="290340.AAur_0263"/>
<gene>
    <name evidence="10" type="ordered locus">AAur_0263</name>
</gene>
<keyword evidence="7" id="KW-1133">Transmembrane helix</keyword>
<evidence type="ECO:0000256" key="6">
    <source>
        <dbReference type="SAM" id="MobiDB-lite"/>
    </source>
</evidence>
<dbReference type="GO" id="GO:0016987">
    <property type="term" value="F:sigma factor activity"/>
    <property type="evidence" value="ECO:0007669"/>
    <property type="project" value="UniProtKB-KW"/>
</dbReference>
<comment type="similarity">
    <text evidence="1">Belongs to the sigma-70 factor family. ECF subfamily.</text>
</comment>